<keyword evidence="4" id="KW-1185">Reference proteome</keyword>
<proteinExistence type="predicted"/>
<accession>A0A1H2ZIW7</accession>
<dbReference type="SUPFAM" id="SSF52540">
    <property type="entry name" value="P-loop containing nucleoside triphosphate hydrolases"/>
    <property type="match status" value="1"/>
</dbReference>
<dbReference type="PANTHER" id="PTHR42759">
    <property type="entry name" value="MOXR FAMILY PROTEIN"/>
    <property type="match status" value="1"/>
</dbReference>
<feature type="domain" description="ATPase AAA-3" evidence="1">
    <location>
        <begin position="2"/>
        <end position="130"/>
    </location>
</feature>
<dbReference type="GO" id="GO:0016887">
    <property type="term" value="F:ATP hydrolysis activity"/>
    <property type="evidence" value="ECO:0007669"/>
    <property type="project" value="InterPro"/>
</dbReference>
<reference evidence="3 4" key="1">
    <citation type="submission" date="2016-10" db="EMBL/GenBank/DDBJ databases">
        <authorList>
            <person name="de Groot N.N."/>
        </authorList>
    </citation>
    <scope>NUCLEOTIDE SEQUENCE [LARGE SCALE GENOMIC DNA]</scope>
    <source>
        <strain evidence="3 4">DSM 45610</strain>
    </source>
</reference>
<name>A0A1H2ZIW7_9BACL</name>
<dbReference type="GO" id="GO:0005524">
    <property type="term" value="F:ATP binding"/>
    <property type="evidence" value="ECO:0007669"/>
    <property type="project" value="InterPro"/>
</dbReference>
<evidence type="ECO:0000313" key="3">
    <source>
        <dbReference type="EMBL" id="SDX17267.1"/>
    </source>
</evidence>
<dbReference type="Pfam" id="PF17863">
    <property type="entry name" value="AAA_lid_2"/>
    <property type="match status" value="1"/>
</dbReference>
<feature type="domain" description="ChlI/MoxR AAA lid" evidence="2">
    <location>
        <begin position="193"/>
        <end position="266"/>
    </location>
</feature>
<dbReference type="InterPro" id="IPR050764">
    <property type="entry name" value="CbbQ/NirQ/NorQ/GpvN"/>
</dbReference>
<dbReference type="Gene3D" id="3.40.50.300">
    <property type="entry name" value="P-loop containing nucleotide triphosphate hydrolases"/>
    <property type="match status" value="1"/>
</dbReference>
<dbReference type="STRING" id="1048340.SAMN05444487_11185"/>
<dbReference type="PIRSF" id="PIRSF002849">
    <property type="entry name" value="AAA_ATPase_chaperone_MoxR_prd"/>
    <property type="match status" value="1"/>
</dbReference>
<dbReference type="EMBL" id="FNNQ01000011">
    <property type="protein sequence ID" value="SDX17267.1"/>
    <property type="molecule type" value="Genomic_DNA"/>
</dbReference>
<dbReference type="PANTHER" id="PTHR42759:SF1">
    <property type="entry name" value="MAGNESIUM-CHELATASE SUBUNIT CHLD"/>
    <property type="match status" value="1"/>
</dbReference>
<dbReference type="InterPro" id="IPR041628">
    <property type="entry name" value="ChlI/MoxR_AAA_lid"/>
</dbReference>
<dbReference type="Pfam" id="PF07726">
    <property type="entry name" value="AAA_3"/>
    <property type="match status" value="1"/>
</dbReference>
<dbReference type="AlphaFoldDB" id="A0A1H2ZIW7"/>
<protein>
    <submittedName>
        <fullName evidence="3">MoxR-like ATPase</fullName>
    </submittedName>
</protein>
<dbReference type="InterPro" id="IPR027417">
    <property type="entry name" value="P-loop_NTPase"/>
</dbReference>
<gene>
    <name evidence="3" type="ORF">SAMN05444487_11185</name>
</gene>
<dbReference type="Gene3D" id="1.10.8.80">
    <property type="entry name" value="Magnesium chelatase subunit I, C-Terminal domain"/>
    <property type="match status" value="1"/>
</dbReference>
<sequence length="274" mass="30417">MIVEGVPGLGKTLMARALGAVIDSSFARVQFTPDLMPSDVTGTQIFEGNTGSFHFKRGPLFSQIVLADEINRTPPKTQAALLEAMEEGQVTVDGKPEALPQPFFVIATQNPLEYEGTYPLPEAQLDRFAMKLIVDYPGEEEELAILRSHHFAQRREKKISSLITTEELLHFREWITQIHAEESVLIYITSIIRATREHPQVMLGASPRAGVSLLSLSRASAVMDGRSYVTPDDIKGLVAPVLRHRLLLHPDAELEGMDADDLIREILRSVSVPR</sequence>
<evidence type="ECO:0000313" key="4">
    <source>
        <dbReference type="Proteomes" id="UP000198534"/>
    </source>
</evidence>
<evidence type="ECO:0000259" key="2">
    <source>
        <dbReference type="Pfam" id="PF17863"/>
    </source>
</evidence>
<dbReference type="InterPro" id="IPR011703">
    <property type="entry name" value="ATPase_AAA-3"/>
</dbReference>
<evidence type="ECO:0000259" key="1">
    <source>
        <dbReference type="Pfam" id="PF07726"/>
    </source>
</evidence>
<dbReference type="Proteomes" id="UP000198534">
    <property type="component" value="Unassembled WGS sequence"/>
</dbReference>
<organism evidence="3 4">
    <name type="scientific">Marininema mesophilum</name>
    <dbReference type="NCBI Taxonomy" id="1048340"/>
    <lineage>
        <taxon>Bacteria</taxon>
        <taxon>Bacillati</taxon>
        <taxon>Bacillota</taxon>
        <taxon>Bacilli</taxon>
        <taxon>Bacillales</taxon>
        <taxon>Thermoactinomycetaceae</taxon>
        <taxon>Marininema</taxon>
    </lineage>
</organism>